<dbReference type="AlphaFoldDB" id="A0AAD6PP46"/>
<accession>A0AAD6PP46</accession>
<comment type="caution">
    <text evidence="1">The sequence shown here is derived from an EMBL/GenBank/DDBJ whole genome shotgun (WGS) entry which is preliminary data.</text>
</comment>
<dbReference type="AntiFam" id="ANF00010">
    <property type="entry name" value="tRNA translation"/>
</dbReference>
<proteinExistence type="predicted"/>
<dbReference type="EMBL" id="JAQIZT010000019">
    <property type="protein sequence ID" value="KAJ6952197.1"/>
    <property type="molecule type" value="Genomic_DNA"/>
</dbReference>
<sequence>MSISTTKKFIVKGKSVDFINHEGSSPSIPKKGPARLPNCLSYSLFSLTEDGVSEMVGIAQQVEQRTENPHVTSSNLVPDT</sequence>
<evidence type="ECO:0000313" key="1">
    <source>
        <dbReference type="EMBL" id="KAJ6952197.1"/>
    </source>
</evidence>
<gene>
    <name evidence="1" type="ORF">NC653_041372</name>
</gene>
<protein>
    <submittedName>
        <fullName evidence="1">Uncharacterized protein</fullName>
    </submittedName>
</protein>
<evidence type="ECO:0000313" key="2">
    <source>
        <dbReference type="Proteomes" id="UP001164929"/>
    </source>
</evidence>
<organism evidence="1 2">
    <name type="scientific">Populus alba x Populus x berolinensis</name>
    <dbReference type="NCBI Taxonomy" id="444605"/>
    <lineage>
        <taxon>Eukaryota</taxon>
        <taxon>Viridiplantae</taxon>
        <taxon>Streptophyta</taxon>
        <taxon>Embryophyta</taxon>
        <taxon>Tracheophyta</taxon>
        <taxon>Spermatophyta</taxon>
        <taxon>Magnoliopsida</taxon>
        <taxon>eudicotyledons</taxon>
        <taxon>Gunneridae</taxon>
        <taxon>Pentapetalae</taxon>
        <taxon>rosids</taxon>
        <taxon>fabids</taxon>
        <taxon>Malpighiales</taxon>
        <taxon>Salicaceae</taxon>
        <taxon>Saliceae</taxon>
        <taxon>Populus</taxon>
    </lineage>
</organism>
<reference evidence="1" key="1">
    <citation type="journal article" date="2023" name="Mol. Ecol. Resour.">
        <title>Chromosome-level genome assembly of a triploid poplar Populus alba 'Berolinensis'.</title>
        <authorList>
            <person name="Chen S."/>
            <person name="Yu Y."/>
            <person name="Wang X."/>
            <person name="Wang S."/>
            <person name="Zhang T."/>
            <person name="Zhou Y."/>
            <person name="He R."/>
            <person name="Meng N."/>
            <person name="Wang Y."/>
            <person name="Liu W."/>
            <person name="Liu Z."/>
            <person name="Liu J."/>
            <person name="Guo Q."/>
            <person name="Huang H."/>
            <person name="Sederoff R.R."/>
            <person name="Wang G."/>
            <person name="Qu G."/>
            <person name="Chen S."/>
        </authorList>
    </citation>
    <scope>NUCLEOTIDE SEQUENCE</scope>
    <source>
        <strain evidence="1">SC-2020</strain>
    </source>
</reference>
<keyword evidence="2" id="KW-1185">Reference proteome</keyword>
<dbReference type="Proteomes" id="UP001164929">
    <property type="component" value="Chromosome 19"/>
</dbReference>
<name>A0AAD6PP46_9ROSI</name>